<dbReference type="Proteomes" id="UP000295701">
    <property type="component" value="Unassembled WGS sequence"/>
</dbReference>
<proteinExistence type="predicted"/>
<reference evidence="1 2" key="1">
    <citation type="submission" date="2019-03" db="EMBL/GenBank/DDBJ databases">
        <title>Primorskyibacter sp. SS33 isolated from sediments.</title>
        <authorList>
            <person name="Xunke S."/>
        </authorList>
    </citation>
    <scope>NUCLEOTIDE SEQUENCE [LARGE SCALE GENOMIC DNA]</scope>
    <source>
        <strain evidence="1 2">SS33</strain>
    </source>
</reference>
<sequence>MKTFATHRVTRPQRSNTAIARDFLDLSFMLESGKALPVFTRFEGPITLRVTGQPPPTFEADLADLLRRLRREARIDIRRIAPDAEASLTVAIVPRRDLQRAVPQAACFVVPRIGSWAEFAANRRAETIDWTTLETRERITVFIPADVPPQELRDCLHEELAQALGPLNDLYRLPDSVFNDDNFHTVLTGFDMLILRMTYAPELRSGMTRDEVAARLPGLLARLNPAGARRAEPQQAETRRDWITAIETALGPGTSDRNRRAAATRAVEIARASDWNDNRLAFSLFALGRLSLGVDTDLALASFLQAGGIYAADPATELHEAHIAMQLAAFALSSGQAGAALAIVDDNLDVVMRAENAALLATLMLVKAEALDIMGRTREGLRLRTEALGWARYGFGSDREVLRRMGEIAAISPLARGMEEDV</sequence>
<evidence type="ECO:0000313" key="1">
    <source>
        <dbReference type="EMBL" id="TDL84341.1"/>
    </source>
</evidence>
<organism evidence="1 2">
    <name type="scientific">Palleronia sediminis</name>
    <dbReference type="NCBI Taxonomy" id="2547833"/>
    <lineage>
        <taxon>Bacteria</taxon>
        <taxon>Pseudomonadati</taxon>
        <taxon>Pseudomonadota</taxon>
        <taxon>Alphaproteobacteria</taxon>
        <taxon>Rhodobacterales</taxon>
        <taxon>Roseobacteraceae</taxon>
        <taxon>Palleronia</taxon>
    </lineage>
</organism>
<dbReference type="InterPro" id="IPR021323">
    <property type="entry name" value="DUF2927"/>
</dbReference>
<dbReference type="Pfam" id="PF11150">
    <property type="entry name" value="DUF2927"/>
    <property type="match status" value="1"/>
</dbReference>
<evidence type="ECO:0000313" key="2">
    <source>
        <dbReference type="Proteomes" id="UP000295701"/>
    </source>
</evidence>
<dbReference type="EMBL" id="SNAA01000001">
    <property type="protein sequence ID" value="TDL84341.1"/>
    <property type="molecule type" value="Genomic_DNA"/>
</dbReference>
<gene>
    <name evidence="1" type="ORF">E2L08_01525</name>
</gene>
<name>A0A4R6AJD7_9RHOB</name>
<comment type="caution">
    <text evidence="1">The sequence shown here is derived from an EMBL/GenBank/DDBJ whole genome shotgun (WGS) entry which is preliminary data.</text>
</comment>
<dbReference type="AlphaFoldDB" id="A0A4R6AJD7"/>
<accession>A0A4R6AJD7</accession>
<protein>
    <submittedName>
        <fullName evidence="1">DUF2927 domain-containing protein</fullName>
    </submittedName>
</protein>
<dbReference type="OrthoDB" id="7823193at2"/>
<keyword evidence="2" id="KW-1185">Reference proteome</keyword>